<name>A0A1R3G6Y0_COCAP</name>
<reference evidence="1 2" key="1">
    <citation type="submission" date="2013-09" db="EMBL/GenBank/DDBJ databases">
        <title>Corchorus capsularis genome sequencing.</title>
        <authorList>
            <person name="Alam M."/>
            <person name="Haque M.S."/>
            <person name="Islam M.S."/>
            <person name="Emdad E.M."/>
            <person name="Islam M.M."/>
            <person name="Ahmed B."/>
            <person name="Halim A."/>
            <person name="Hossen Q.M.M."/>
            <person name="Hossain M.Z."/>
            <person name="Ahmed R."/>
            <person name="Khan M.M."/>
            <person name="Islam R."/>
            <person name="Rashid M.M."/>
            <person name="Khan S.A."/>
            <person name="Rahman M.S."/>
            <person name="Alam M."/>
        </authorList>
    </citation>
    <scope>NUCLEOTIDE SEQUENCE [LARGE SCALE GENOMIC DNA]</scope>
    <source>
        <strain evidence="2">cv. CVL-1</strain>
        <tissue evidence="1">Whole seedling</tissue>
    </source>
</reference>
<protein>
    <submittedName>
        <fullName evidence="1">Uncharacterized protein</fullName>
    </submittedName>
</protein>
<organism evidence="1 2">
    <name type="scientific">Corchorus capsularis</name>
    <name type="common">Jute</name>
    <dbReference type="NCBI Taxonomy" id="210143"/>
    <lineage>
        <taxon>Eukaryota</taxon>
        <taxon>Viridiplantae</taxon>
        <taxon>Streptophyta</taxon>
        <taxon>Embryophyta</taxon>
        <taxon>Tracheophyta</taxon>
        <taxon>Spermatophyta</taxon>
        <taxon>Magnoliopsida</taxon>
        <taxon>eudicotyledons</taxon>
        <taxon>Gunneridae</taxon>
        <taxon>Pentapetalae</taxon>
        <taxon>rosids</taxon>
        <taxon>malvids</taxon>
        <taxon>Malvales</taxon>
        <taxon>Malvaceae</taxon>
        <taxon>Grewioideae</taxon>
        <taxon>Apeibeae</taxon>
        <taxon>Corchorus</taxon>
    </lineage>
</organism>
<accession>A0A1R3G6Y0</accession>
<sequence length="108" mass="12185">MQTKLLVIGGHSIKGLDPALASVSTAYGASLYSLVYILRSRSRHTPGIDLDYFQSLHRFRIRFPTAIRVDTSNTVFSQSFIFRRLSSKLARPCSLYSEYTFPLTTFSA</sequence>
<keyword evidence="2" id="KW-1185">Reference proteome</keyword>
<evidence type="ECO:0000313" key="1">
    <source>
        <dbReference type="EMBL" id="OMO53834.1"/>
    </source>
</evidence>
<comment type="caution">
    <text evidence="1">The sequence shown here is derived from an EMBL/GenBank/DDBJ whole genome shotgun (WGS) entry which is preliminary data.</text>
</comment>
<proteinExistence type="predicted"/>
<dbReference type="AlphaFoldDB" id="A0A1R3G6Y0"/>
<dbReference type="EMBL" id="AWWV01015129">
    <property type="protein sequence ID" value="OMO53834.1"/>
    <property type="molecule type" value="Genomic_DNA"/>
</dbReference>
<evidence type="ECO:0000313" key="2">
    <source>
        <dbReference type="Proteomes" id="UP000188268"/>
    </source>
</evidence>
<dbReference type="Gramene" id="OMO53834">
    <property type="protein sequence ID" value="OMO53834"/>
    <property type="gene ID" value="CCACVL1_28304"/>
</dbReference>
<gene>
    <name evidence="1" type="ORF">CCACVL1_28304</name>
</gene>
<dbReference type="Proteomes" id="UP000188268">
    <property type="component" value="Unassembled WGS sequence"/>
</dbReference>